<evidence type="ECO:0000313" key="2">
    <source>
        <dbReference type="Proteomes" id="UP001519343"/>
    </source>
</evidence>
<reference evidence="1 2" key="1">
    <citation type="submission" date="2021-03" db="EMBL/GenBank/DDBJ databases">
        <title>Genomic Encyclopedia of Type Strains, Phase IV (KMG-IV): sequencing the most valuable type-strain genomes for metagenomic binning, comparative biology and taxonomic classification.</title>
        <authorList>
            <person name="Goeker M."/>
        </authorList>
    </citation>
    <scope>NUCLEOTIDE SEQUENCE [LARGE SCALE GENOMIC DNA]</scope>
    <source>
        <strain evidence="1 2">DSM 24738</strain>
    </source>
</reference>
<sequence>MRAACCRVDITPVVGTPLGGNVREDNRSRGVHDPLYANFLYLKEKESELLFIGLDIVGVFGPFVQTIKAKIHQRTGVLPQQIVLFATHTHSGPDVMESFKNDYDPLVVHYLEELEKKLVGGAVACLASTWEARLGVGKGNEDSLSFNRRIWMKDGTLRMNWEGLDPIEVDCPAGPIDPDLFVISIQDVQQRIRCLVVNFTLHSAILVGKDWLISRDYIDGLTRALQQQFGEDVVVLFANGAEGNINHINVRDPYQGRGFEEAERIGSRLATGVCEVIAGIEYQTDVELQAITKPIKLPRRTITHEQVEQAAALLERVNGKIPSLLDGVPEEAYAKEIIALSKISEPFVQTELQVVQLGNLAMVSLPGEFFVEFGLEIKMQSPFSHTMIIGLANDYIGYVPTECAFKEGGYEIKTARTSQLLPEAGGLVEEKVMQLLTQLKGGDCL</sequence>
<dbReference type="Proteomes" id="UP001519343">
    <property type="component" value="Unassembled WGS sequence"/>
</dbReference>
<dbReference type="RefSeq" id="WP_209809388.1">
    <property type="nucleotide sequence ID" value="NZ_JAGGKT010000002.1"/>
</dbReference>
<gene>
    <name evidence="1" type="ORF">J2Z37_001316</name>
</gene>
<name>A0ABS4GM44_9BACL</name>
<evidence type="ECO:0000313" key="1">
    <source>
        <dbReference type="EMBL" id="MBP1931319.1"/>
    </source>
</evidence>
<keyword evidence="2" id="KW-1185">Reference proteome</keyword>
<evidence type="ECO:0008006" key="3">
    <source>
        <dbReference type="Google" id="ProtNLM"/>
    </source>
</evidence>
<accession>A0ABS4GM44</accession>
<organism evidence="1 2">
    <name type="scientific">Ammoniphilus resinae</name>
    <dbReference type="NCBI Taxonomy" id="861532"/>
    <lineage>
        <taxon>Bacteria</taxon>
        <taxon>Bacillati</taxon>
        <taxon>Bacillota</taxon>
        <taxon>Bacilli</taxon>
        <taxon>Bacillales</taxon>
        <taxon>Paenibacillaceae</taxon>
        <taxon>Aneurinibacillus group</taxon>
        <taxon>Ammoniphilus</taxon>
    </lineage>
</organism>
<protein>
    <recommendedName>
        <fullName evidence="3">Neutral/alkaline non-lysosomal ceramidase N-terminal domain-containing protein</fullName>
    </recommendedName>
</protein>
<dbReference type="EMBL" id="JAGGKT010000002">
    <property type="protein sequence ID" value="MBP1931319.1"/>
    <property type="molecule type" value="Genomic_DNA"/>
</dbReference>
<comment type="caution">
    <text evidence="1">The sequence shown here is derived from an EMBL/GenBank/DDBJ whole genome shotgun (WGS) entry which is preliminary data.</text>
</comment>
<proteinExistence type="predicted"/>